<evidence type="ECO:0000256" key="8">
    <source>
        <dbReference type="ARBA" id="ARBA00023034"/>
    </source>
</evidence>
<keyword evidence="14" id="KW-1185">Reference proteome</keyword>
<dbReference type="HOGENOM" id="CLU_041954_2_0_1"/>
<evidence type="ECO:0000256" key="10">
    <source>
        <dbReference type="SAM" id="MobiDB-lite"/>
    </source>
</evidence>
<evidence type="ECO:0000256" key="6">
    <source>
        <dbReference type="ARBA" id="ARBA00022692"/>
    </source>
</evidence>
<dbReference type="GO" id="GO:0000022">
    <property type="term" value="P:mitotic spindle elongation"/>
    <property type="evidence" value="ECO:0007669"/>
    <property type="project" value="TreeGrafter"/>
</dbReference>
<dbReference type="Proteomes" id="UP000029445">
    <property type="component" value="Chromosome 5"/>
</dbReference>
<protein>
    <recommendedName>
        <fullName evidence="4">Golgi apparatus membrane protein TVP38</fullName>
    </recommendedName>
    <alternativeName>
        <fullName evidence="5">Golgi apparatus membrane protein tvp38</fullName>
    </alternativeName>
</protein>
<evidence type="ECO:0000256" key="7">
    <source>
        <dbReference type="ARBA" id="ARBA00022989"/>
    </source>
</evidence>
<dbReference type="GO" id="GO:0000139">
    <property type="term" value="C:Golgi membrane"/>
    <property type="evidence" value="ECO:0007669"/>
    <property type="project" value="UniProtKB-SubCell"/>
</dbReference>
<reference evidence="13 14" key="1">
    <citation type="journal article" date="2011" name="MBio">
        <title>Genome variation in Cryptococcus gattii, an emerging pathogen of immunocompetent hosts.</title>
        <authorList>
            <person name="D'Souza C.A."/>
            <person name="Kronstad J.W."/>
            <person name="Taylor G."/>
            <person name="Warren R."/>
            <person name="Yuen M."/>
            <person name="Hu G."/>
            <person name="Jung W.H."/>
            <person name="Sham A."/>
            <person name="Kidd S.E."/>
            <person name="Tangen K."/>
            <person name="Lee N."/>
            <person name="Zeilmaker T."/>
            <person name="Sawkins J."/>
            <person name="McVicker G."/>
            <person name="Shah S."/>
            <person name="Gnerre S."/>
            <person name="Griggs A."/>
            <person name="Zeng Q."/>
            <person name="Bartlett K."/>
            <person name="Li W."/>
            <person name="Wang X."/>
            <person name="Heitman J."/>
            <person name="Stajich J.E."/>
            <person name="Fraser J.A."/>
            <person name="Meyer W."/>
            <person name="Carter D."/>
            <person name="Schein J."/>
            <person name="Krzywinski M."/>
            <person name="Kwon-Chung K.J."/>
            <person name="Varma A."/>
            <person name="Wang J."/>
            <person name="Brunham R."/>
            <person name="Fyfe M."/>
            <person name="Ouellette B.F."/>
            <person name="Siddiqui A."/>
            <person name="Marra M."/>
            <person name="Jones S."/>
            <person name="Holt R."/>
            <person name="Birren B.W."/>
            <person name="Galagan J.E."/>
            <person name="Cuomo C.A."/>
        </authorList>
    </citation>
    <scope>NUCLEOTIDE SEQUENCE [LARGE SCALE GENOMIC DNA]</scope>
    <source>
        <strain evidence="13 14">R265</strain>
    </source>
</reference>
<keyword evidence="7 11" id="KW-1133">Transmembrane helix</keyword>
<feature type="region of interest" description="Disordered" evidence="10">
    <location>
        <begin position="305"/>
        <end position="345"/>
    </location>
</feature>
<dbReference type="GO" id="GO:0016192">
    <property type="term" value="P:vesicle-mediated transport"/>
    <property type="evidence" value="ECO:0007669"/>
    <property type="project" value="TreeGrafter"/>
</dbReference>
<accession>A0A095C8C8</accession>
<dbReference type="OMA" id="KWQALET"/>
<keyword evidence="6 11" id="KW-0812">Transmembrane</keyword>
<evidence type="ECO:0000256" key="1">
    <source>
        <dbReference type="ARBA" id="ARBA00002978"/>
    </source>
</evidence>
<dbReference type="KEGG" id="cdeu:CNBG_1737"/>
<evidence type="ECO:0000313" key="14">
    <source>
        <dbReference type="Proteomes" id="UP000029445"/>
    </source>
</evidence>
<dbReference type="OrthoDB" id="166803at2759"/>
<comment type="similarity">
    <text evidence="3">Belongs to the TVP38/TMEM64 family.</text>
</comment>
<evidence type="ECO:0000259" key="12">
    <source>
        <dbReference type="Pfam" id="PF09335"/>
    </source>
</evidence>
<evidence type="ECO:0000256" key="9">
    <source>
        <dbReference type="ARBA" id="ARBA00023136"/>
    </source>
</evidence>
<feature type="transmembrane region" description="Helical" evidence="11">
    <location>
        <begin position="197"/>
        <end position="217"/>
    </location>
</feature>
<dbReference type="EMBL" id="CP025763">
    <property type="protein sequence ID" value="KGB75899.1"/>
    <property type="molecule type" value="Genomic_DNA"/>
</dbReference>
<dbReference type="Pfam" id="PF09335">
    <property type="entry name" value="VTT_dom"/>
    <property type="match status" value="1"/>
</dbReference>
<comment type="function">
    <text evidence="1">Golgi membrane protein involved in vesicular trafficking and spindle migration.</text>
</comment>
<evidence type="ECO:0000256" key="4">
    <source>
        <dbReference type="ARBA" id="ARBA00013533"/>
    </source>
</evidence>
<dbReference type="PANTHER" id="PTHR47549:SF1">
    <property type="entry name" value="GOLGI APPARATUS MEMBRANE PROTEIN TVP38"/>
    <property type="match status" value="1"/>
</dbReference>
<comment type="subcellular location">
    <subcellularLocation>
        <location evidence="2">Golgi apparatus membrane</location>
        <topology evidence="2">Multi-pass membrane protein</topology>
    </subcellularLocation>
</comment>
<feature type="transmembrane region" description="Helical" evidence="11">
    <location>
        <begin position="89"/>
        <end position="109"/>
    </location>
</feature>
<feature type="transmembrane region" description="Helical" evidence="11">
    <location>
        <begin position="237"/>
        <end position="258"/>
    </location>
</feature>
<evidence type="ECO:0000256" key="5">
    <source>
        <dbReference type="ARBA" id="ARBA00020673"/>
    </source>
</evidence>
<organism evidence="13 14">
    <name type="scientific">Cryptococcus deuterogattii (strain R265)</name>
    <name type="common">Cryptococcus gattii VGII (strain R265)</name>
    <dbReference type="NCBI Taxonomy" id="294750"/>
    <lineage>
        <taxon>Eukaryota</taxon>
        <taxon>Fungi</taxon>
        <taxon>Dikarya</taxon>
        <taxon>Basidiomycota</taxon>
        <taxon>Agaricomycotina</taxon>
        <taxon>Tremellomycetes</taxon>
        <taxon>Tremellales</taxon>
        <taxon>Cryptococcaceae</taxon>
        <taxon>Cryptococcus</taxon>
        <taxon>Cryptococcus gattii species complex</taxon>
    </lineage>
</organism>
<dbReference type="InterPro" id="IPR051076">
    <property type="entry name" value="Golgi_membrane_TVP38/TMEM64"/>
</dbReference>
<keyword evidence="9 11" id="KW-0472">Membrane</keyword>
<evidence type="ECO:0000313" key="13">
    <source>
        <dbReference type="EMBL" id="KGB75899.1"/>
    </source>
</evidence>
<feature type="transmembrane region" description="Helical" evidence="11">
    <location>
        <begin position="121"/>
        <end position="143"/>
    </location>
</feature>
<dbReference type="GeneID" id="88178133"/>
<dbReference type="AlphaFoldDB" id="A0A095C8C8"/>
<gene>
    <name evidence="13" type="ORF">CNBG_1737</name>
</gene>
<sequence>MPRLDPSPVRQGDSPPEHRLRSLWLRTKNLPHDVLHRYHRLGRKGKASIWIVTAINVLILAAVIIITPTRIGLWFNSLALSVKDMGWKGVVLCNVFAILSSHPPLFGFMPTLTLIGFVYGIWPGFLIAGIASMLGAGIAFLSVRSFFLGLFKKNDKWEAFGHVMDTKGLPLVIMIRYCPVPWGVSNGLFASIESVKFWHFMVANLMIQPKLLLYVFIGSRLTSLASDSAAHDPLRFWLNLISIVVSVCVSIATGVIIYRLTLQQMRKLDQNGAGLGDGELAAEALEENALLGDYDSGSDDDEAELLTASNNRDREGSGKGLKVGGGGGIIRRNSSQDTTDGADFV</sequence>
<reference evidence="13 14" key="2">
    <citation type="journal article" date="2018" name="Proc. Natl. Acad. Sci.">
        <title>RNAi is a critical determinant of centromere evolution in closely related fungi.</title>
        <authorList>
            <person name="Yadav V."/>
            <person name="Sun S."/>
            <person name="Billmyre R.B."/>
            <person name="Thimmappa B.C."/>
            <person name="Shea T."/>
            <person name="Lintner R."/>
            <person name="Bakkeren G."/>
            <person name="Cuomo C.A."/>
            <person name="Heitman J."/>
            <person name="Sanyal K."/>
        </authorList>
    </citation>
    <scope>NUCLEOTIDE SEQUENCE [LARGE SCALE GENOMIC DNA]</scope>
    <source>
        <strain evidence="13 14">R265</strain>
    </source>
</reference>
<dbReference type="PANTHER" id="PTHR47549">
    <property type="entry name" value="GOLGI APPARATUS MEMBRANE PROTEIN TVP38-RELATED"/>
    <property type="match status" value="1"/>
</dbReference>
<evidence type="ECO:0000256" key="2">
    <source>
        <dbReference type="ARBA" id="ARBA00004653"/>
    </source>
</evidence>
<dbReference type="InterPro" id="IPR032816">
    <property type="entry name" value="VTT_dom"/>
</dbReference>
<dbReference type="VEuPathDB" id="FungiDB:CNBG_1737"/>
<evidence type="ECO:0000256" key="3">
    <source>
        <dbReference type="ARBA" id="ARBA00008640"/>
    </source>
</evidence>
<proteinExistence type="inferred from homology"/>
<dbReference type="STRING" id="294750.A0A095C8C8"/>
<feature type="transmembrane region" description="Helical" evidence="11">
    <location>
        <begin position="47"/>
        <end position="68"/>
    </location>
</feature>
<feature type="domain" description="VTT" evidence="12">
    <location>
        <begin position="109"/>
        <end position="219"/>
    </location>
</feature>
<feature type="compositionally biased region" description="Gly residues" evidence="10">
    <location>
        <begin position="318"/>
        <end position="329"/>
    </location>
</feature>
<evidence type="ECO:0000256" key="11">
    <source>
        <dbReference type="SAM" id="Phobius"/>
    </source>
</evidence>
<name>A0A095C8C8_CRYD2</name>
<keyword evidence="8" id="KW-0333">Golgi apparatus</keyword>
<dbReference type="RefSeq" id="XP_062881814.1">
    <property type="nucleotide sequence ID" value="XM_063025859.1"/>
</dbReference>